<evidence type="ECO:0000256" key="2">
    <source>
        <dbReference type="ARBA" id="ARBA00022692"/>
    </source>
</evidence>
<sequence length="344" mass="38900">MNFIRNFWTTKSRLQKVVIIGSFVFLFCIGIGVGYALYLLDKTEDMVDGSYQEIDREEDTSSLRPDPVSPVSDNVSVLFIGVDTGEERGFGEQSRSDALLYATFNVEKNTVKLLSIPRDTYTYIPVIDGFSKITHAHFYGGAKGSIETVEKFLNVPVDYYVRLNFDAFVEVVDALDGIQFDVPYELYEMDSHDNEDAIHLLPGEQLITGEEALALARTRKYDNDFERGKRQQAILKAIFNKSTSVASVFKLGAVLDAIGPNMSTNLTFDKMKGFLSYVTDENVSIQSIELEGDGGYMDDGGWYFQVDEESKEQVSQKLREHLDIPTNYQFTSELTNEYGIYLMQ</sequence>
<evidence type="ECO:0000259" key="6">
    <source>
        <dbReference type="Pfam" id="PF03816"/>
    </source>
</evidence>
<protein>
    <submittedName>
        <fullName evidence="7">LCP family protein</fullName>
    </submittedName>
</protein>
<keyword evidence="5" id="KW-0472">Membrane</keyword>
<reference evidence="7 8" key="1">
    <citation type="submission" date="2024-05" db="EMBL/GenBank/DDBJ databases">
        <authorList>
            <person name="Haq I."/>
            <person name="Ullah Z."/>
            <person name="Ahmad R."/>
            <person name="Li M."/>
            <person name="Tong Y."/>
        </authorList>
    </citation>
    <scope>NUCLEOTIDE SEQUENCE [LARGE SCALE GENOMIC DNA]</scope>
    <source>
        <strain evidence="7 8">16A2E</strain>
    </source>
</reference>
<dbReference type="InterPro" id="IPR004474">
    <property type="entry name" value="LytR_CpsA_psr"/>
</dbReference>
<dbReference type="PANTHER" id="PTHR33392">
    <property type="entry name" value="POLYISOPRENYL-TEICHOIC ACID--PEPTIDOGLYCAN TEICHOIC ACID TRANSFERASE TAGU"/>
    <property type="match status" value="1"/>
</dbReference>
<evidence type="ECO:0000313" key="8">
    <source>
        <dbReference type="Proteomes" id="UP001444625"/>
    </source>
</evidence>
<dbReference type="Gene3D" id="3.40.630.190">
    <property type="entry name" value="LCP protein"/>
    <property type="match status" value="1"/>
</dbReference>
<feature type="domain" description="Cell envelope-related transcriptional attenuator" evidence="6">
    <location>
        <begin position="95"/>
        <end position="242"/>
    </location>
</feature>
<keyword evidence="4 5" id="KW-1133">Transmembrane helix</keyword>
<proteinExistence type="inferred from homology"/>
<dbReference type="InterPro" id="IPR050922">
    <property type="entry name" value="LytR/CpsA/Psr_CW_biosynth"/>
</dbReference>
<keyword evidence="2 5" id="KW-0812">Transmembrane</keyword>
<organism evidence="7 8">
    <name type="scientific">Ornithinibacillus xuwenensis</name>
    <dbReference type="NCBI Taxonomy" id="3144668"/>
    <lineage>
        <taxon>Bacteria</taxon>
        <taxon>Bacillati</taxon>
        <taxon>Bacillota</taxon>
        <taxon>Bacilli</taxon>
        <taxon>Bacillales</taxon>
        <taxon>Bacillaceae</taxon>
        <taxon>Ornithinibacillus</taxon>
    </lineage>
</organism>
<evidence type="ECO:0000256" key="5">
    <source>
        <dbReference type="SAM" id="Phobius"/>
    </source>
</evidence>
<accession>A0ABU9XGI7</accession>
<dbReference type="NCBIfam" id="TIGR00350">
    <property type="entry name" value="lytR_cpsA_psr"/>
    <property type="match status" value="1"/>
</dbReference>
<comment type="caution">
    <text evidence="7">The sequence shown here is derived from an EMBL/GenBank/DDBJ whole genome shotgun (WGS) entry which is preliminary data.</text>
</comment>
<name>A0ABU9XGI7_9BACI</name>
<keyword evidence="8" id="KW-1185">Reference proteome</keyword>
<evidence type="ECO:0000313" key="7">
    <source>
        <dbReference type="EMBL" id="MEN2767369.1"/>
    </source>
</evidence>
<evidence type="ECO:0000256" key="4">
    <source>
        <dbReference type="ARBA" id="ARBA00022989"/>
    </source>
</evidence>
<dbReference type="Gene3D" id="3.30.420.590">
    <property type="match status" value="1"/>
</dbReference>
<dbReference type="RefSeq" id="WP_345824828.1">
    <property type="nucleotide sequence ID" value="NZ_JBDIML010000002.1"/>
</dbReference>
<gene>
    <name evidence="7" type="ORF">ABC228_09225</name>
</gene>
<comment type="similarity">
    <text evidence="1">Belongs to the LytR/CpsA/Psr (LCP) family.</text>
</comment>
<dbReference type="Pfam" id="PF03816">
    <property type="entry name" value="LytR_cpsA_psr"/>
    <property type="match status" value="1"/>
</dbReference>
<evidence type="ECO:0000256" key="3">
    <source>
        <dbReference type="ARBA" id="ARBA00022968"/>
    </source>
</evidence>
<evidence type="ECO:0000256" key="1">
    <source>
        <dbReference type="ARBA" id="ARBA00006068"/>
    </source>
</evidence>
<dbReference type="Proteomes" id="UP001444625">
    <property type="component" value="Unassembled WGS sequence"/>
</dbReference>
<keyword evidence="3" id="KW-0735">Signal-anchor</keyword>
<dbReference type="EMBL" id="JBDIML010000002">
    <property type="protein sequence ID" value="MEN2767369.1"/>
    <property type="molecule type" value="Genomic_DNA"/>
</dbReference>
<dbReference type="PANTHER" id="PTHR33392:SF3">
    <property type="entry name" value="POLYISOPRENYL-TEICHOIC ACID--PEPTIDOGLYCAN TEICHOIC ACID TRANSFERASE TAGT"/>
    <property type="match status" value="1"/>
</dbReference>
<feature type="transmembrane region" description="Helical" evidence="5">
    <location>
        <begin position="17"/>
        <end position="40"/>
    </location>
</feature>